<comment type="catalytic activity">
    <reaction evidence="8">
        <text>cytidine(34) in tRNA(Ile2) + L-lysine + ATP = lysidine(34) in tRNA(Ile2) + AMP + diphosphate + H(+)</text>
        <dbReference type="Rhea" id="RHEA:43744"/>
        <dbReference type="Rhea" id="RHEA-COMP:10625"/>
        <dbReference type="Rhea" id="RHEA-COMP:10670"/>
        <dbReference type="ChEBI" id="CHEBI:15378"/>
        <dbReference type="ChEBI" id="CHEBI:30616"/>
        <dbReference type="ChEBI" id="CHEBI:32551"/>
        <dbReference type="ChEBI" id="CHEBI:33019"/>
        <dbReference type="ChEBI" id="CHEBI:82748"/>
        <dbReference type="ChEBI" id="CHEBI:83665"/>
        <dbReference type="ChEBI" id="CHEBI:456215"/>
        <dbReference type="EC" id="6.3.4.19"/>
    </reaction>
</comment>
<evidence type="ECO:0000256" key="4">
    <source>
        <dbReference type="ARBA" id="ARBA00022598"/>
    </source>
</evidence>
<keyword evidence="5" id="KW-0819">tRNA processing</keyword>
<dbReference type="PANTHER" id="PTHR43033">
    <property type="entry name" value="TRNA(ILE)-LYSIDINE SYNTHASE-RELATED"/>
    <property type="match status" value="1"/>
</dbReference>
<evidence type="ECO:0000256" key="2">
    <source>
        <dbReference type="ARBA" id="ARBA00013267"/>
    </source>
</evidence>
<sequence length="465" mass="51840">MSLQADSLGADIPCTEFSALQIPDSQPLSRYLNQLAEQYNIKTWCLAYSGGVDSQVLLHLLHLTKLNIRAVYIDHGLQAESADWAKHCEQQCHQLNVPFRVIKVNAAPQKGESPEAAARNARYAAFKEIVQTGVCLLTAQHQQDQAETVLLQLLRGGGAAGLAAMPQVSVFSGGWHSRPLLNVPQQAIIDYAESHQLSWVEDPSNQLQNYDRNFLRLSIIPALQQHWPALSKTLSVFSGQQAENAQLLDALAEIDLQLVKIEENQLDSVCLKKLDNARLRNVLRFWIKEQGYPLPSRAVLQQIVRQMAGESDASGALVSWADIEIRRYRNVMYCLQKMQHDAGKIYEWDGKSLLAMEGTGEAVQLKKRRVSDEIPFVLDKSVLHAALSVRFRQGGERIQPAGRGGHHDLKSLFQEAGVAPWQRSRIPLLYADDTLVAVIGYWLADAFCGDIEGLLPEVIAGWRSN</sequence>
<keyword evidence="7" id="KW-0067">ATP-binding</keyword>
<keyword evidence="3" id="KW-0963">Cytoplasm</keyword>
<dbReference type="SUPFAM" id="SSF52402">
    <property type="entry name" value="Adenine nucleotide alpha hydrolases-like"/>
    <property type="match status" value="1"/>
</dbReference>
<evidence type="ECO:0000256" key="7">
    <source>
        <dbReference type="ARBA" id="ARBA00022840"/>
    </source>
</evidence>
<reference evidence="10" key="1">
    <citation type="submission" date="2018-06" db="EMBL/GenBank/DDBJ databases">
        <authorList>
            <person name="Zhirakovskaya E."/>
        </authorList>
    </citation>
    <scope>NUCLEOTIDE SEQUENCE</scope>
</reference>
<dbReference type="SUPFAM" id="SSF56037">
    <property type="entry name" value="PheT/TilS domain"/>
    <property type="match status" value="1"/>
</dbReference>
<dbReference type="Pfam" id="PF11734">
    <property type="entry name" value="TilS_C"/>
    <property type="match status" value="1"/>
</dbReference>
<evidence type="ECO:0000259" key="9">
    <source>
        <dbReference type="SMART" id="SM00977"/>
    </source>
</evidence>
<dbReference type="InterPro" id="IPR014729">
    <property type="entry name" value="Rossmann-like_a/b/a_fold"/>
</dbReference>
<evidence type="ECO:0000313" key="10">
    <source>
        <dbReference type="EMBL" id="VAW59149.1"/>
    </source>
</evidence>
<evidence type="ECO:0000256" key="5">
    <source>
        <dbReference type="ARBA" id="ARBA00022694"/>
    </source>
</evidence>
<dbReference type="InterPro" id="IPR012094">
    <property type="entry name" value="tRNA_Ile_lys_synt"/>
</dbReference>
<name>A0A3B0XC56_9ZZZZ</name>
<gene>
    <name evidence="10" type="ORF">MNBD_GAMMA11-5</name>
</gene>
<protein>
    <recommendedName>
        <fullName evidence="2">tRNA(Ile)-lysidine synthetase</fullName>
        <ecNumber evidence="2">6.3.4.19</ecNumber>
    </recommendedName>
</protein>
<dbReference type="Gene3D" id="3.40.50.620">
    <property type="entry name" value="HUPs"/>
    <property type="match status" value="1"/>
</dbReference>
<dbReference type="InterPro" id="IPR015262">
    <property type="entry name" value="tRNA_Ile_lys_synt_subst-bd"/>
</dbReference>
<evidence type="ECO:0000256" key="6">
    <source>
        <dbReference type="ARBA" id="ARBA00022741"/>
    </source>
</evidence>
<dbReference type="PANTHER" id="PTHR43033:SF1">
    <property type="entry name" value="TRNA(ILE)-LYSIDINE SYNTHASE-RELATED"/>
    <property type="match status" value="1"/>
</dbReference>
<evidence type="ECO:0000256" key="3">
    <source>
        <dbReference type="ARBA" id="ARBA00022490"/>
    </source>
</evidence>
<dbReference type="NCBIfam" id="TIGR02433">
    <property type="entry name" value="lysidine_TilS_C"/>
    <property type="match status" value="1"/>
</dbReference>
<keyword evidence="4 10" id="KW-0436">Ligase</keyword>
<proteinExistence type="inferred from homology"/>
<dbReference type="InterPro" id="IPR012796">
    <property type="entry name" value="Lysidine-tRNA-synth_C"/>
</dbReference>
<evidence type="ECO:0000256" key="8">
    <source>
        <dbReference type="ARBA" id="ARBA00048539"/>
    </source>
</evidence>
<dbReference type="GO" id="GO:0032267">
    <property type="term" value="F:tRNA(Ile)-lysidine synthase activity"/>
    <property type="evidence" value="ECO:0007669"/>
    <property type="project" value="UniProtKB-EC"/>
</dbReference>
<dbReference type="InterPro" id="IPR012795">
    <property type="entry name" value="tRNA_Ile_lys_synt_N"/>
</dbReference>
<evidence type="ECO:0000256" key="1">
    <source>
        <dbReference type="ARBA" id="ARBA00004496"/>
    </source>
</evidence>
<dbReference type="Gene3D" id="1.20.59.20">
    <property type="match status" value="1"/>
</dbReference>
<dbReference type="GO" id="GO:0005737">
    <property type="term" value="C:cytoplasm"/>
    <property type="evidence" value="ECO:0007669"/>
    <property type="project" value="UniProtKB-SubCell"/>
</dbReference>
<keyword evidence="6" id="KW-0547">Nucleotide-binding</keyword>
<dbReference type="GO" id="GO:0008033">
    <property type="term" value="P:tRNA processing"/>
    <property type="evidence" value="ECO:0007669"/>
    <property type="project" value="UniProtKB-KW"/>
</dbReference>
<dbReference type="NCBIfam" id="TIGR02432">
    <property type="entry name" value="lysidine_TilS_N"/>
    <property type="match status" value="1"/>
</dbReference>
<dbReference type="HAMAP" id="MF_01161">
    <property type="entry name" value="tRNA_Ile_lys_synt"/>
    <property type="match status" value="1"/>
</dbReference>
<feature type="domain" description="Lysidine-tRNA(Ile) synthetase C-terminal" evidence="9">
    <location>
        <begin position="387"/>
        <end position="458"/>
    </location>
</feature>
<dbReference type="Pfam" id="PF01171">
    <property type="entry name" value="ATP_bind_3"/>
    <property type="match status" value="1"/>
</dbReference>
<comment type="subcellular location">
    <subcellularLocation>
        <location evidence="1">Cytoplasm</location>
    </subcellularLocation>
</comment>
<dbReference type="CDD" id="cd01992">
    <property type="entry name" value="TilS_N"/>
    <property type="match status" value="1"/>
</dbReference>
<organism evidence="10">
    <name type="scientific">hydrothermal vent metagenome</name>
    <dbReference type="NCBI Taxonomy" id="652676"/>
    <lineage>
        <taxon>unclassified sequences</taxon>
        <taxon>metagenomes</taxon>
        <taxon>ecological metagenomes</taxon>
    </lineage>
</organism>
<accession>A0A3B0XC56</accession>
<dbReference type="InterPro" id="IPR011063">
    <property type="entry name" value="TilS/TtcA_N"/>
</dbReference>
<dbReference type="EMBL" id="UOFG01000068">
    <property type="protein sequence ID" value="VAW59149.1"/>
    <property type="molecule type" value="Genomic_DNA"/>
</dbReference>
<dbReference type="EC" id="6.3.4.19" evidence="2"/>
<dbReference type="SMART" id="SM00977">
    <property type="entry name" value="TilS_C"/>
    <property type="match status" value="1"/>
</dbReference>
<dbReference type="GO" id="GO:0005524">
    <property type="term" value="F:ATP binding"/>
    <property type="evidence" value="ECO:0007669"/>
    <property type="project" value="UniProtKB-KW"/>
</dbReference>
<dbReference type="Pfam" id="PF09179">
    <property type="entry name" value="TilS"/>
    <property type="match status" value="1"/>
</dbReference>
<dbReference type="SUPFAM" id="SSF82829">
    <property type="entry name" value="MesJ substrate recognition domain-like"/>
    <property type="match status" value="1"/>
</dbReference>
<dbReference type="AlphaFoldDB" id="A0A3B0XC56"/>